<dbReference type="OrthoDB" id="9179708at2"/>
<protein>
    <submittedName>
        <fullName evidence="3">Uncharacterized protein</fullName>
    </submittedName>
</protein>
<sequence>MTLPHAPCFTAVFSHQTSGRQPSVATAKAVPNTASDTVPDDVEAQIGERVFSMLRPGGAERETAVVAGQMPELQRGCLPVLLGCGLGHALARLLQCTAGPVAVVEKETGLQAITHVLQNLPAQERGRVTLVTAAQTAEALAELTHWQMRHGGMRLLPLALPFYLRLDRDYYGSLQKELAASARFDFWSKASGPRFVNDSPRVLLLTSKYFLMGEIEGACRKLGIEHKLVVIRDDAVARTDFVQQLLEAVVSFRPDCCITLNHMGVDVEGVLMDLLARLQLPLASWFVDNPHLIIHLYSRCVSPWTTLFTWDSDNISSLRAAGFEHVFYLPLGTDPDRFHPSKGASAPASWKADLSFVGNSMLYKVGGRLKNGRFPRPLLLSFHTVAQQFMESDQRSVADFLKKCQPDTYAHYLALPDNEAKLAFETAVTWQATRLYRNGCVRRLLPLRPLIVGDAGWKIEFRHEPLQPRYMDALSYYSDLPLFYSQSVVNFNCTSKQMKGAVNQRVFDVPAAGSFVLTDWREQMGQLFEPDEMVCYRDPDEAPDLVRHYLAHPQERQRITQAARKRVLACHTWQHRLQTMLRHMREVYGTPAARNADSTAARG</sequence>
<feature type="domain" description="Spore protein YkvP N-terminal" evidence="1">
    <location>
        <begin position="284"/>
        <end position="361"/>
    </location>
</feature>
<evidence type="ECO:0000259" key="1">
    <source>
        <dbReference type="Pfam" id="PF12996"/>
    </source>
</evidence>
<dbReference type="AlphaFoldDB" id="A0A4P7UHH8"/>
<proteinExistence type="predicted"/>
<evidence type="ECO:0000259" key="2">
    <source>
        <dbReference type="Pfam" id="PF13524"/>
    </source>
</evidence>
<evidence type="ECO:0000313" key="4">
    <source>
        <dbReference type="Proteomes" id="UP000297065"/>
    </source>
</evidence>
<dbReference type="Pfam" id="PF13524">
    <property type="entry name" value="Glyco_trans_1_2"/>
    <property type="match status" value="1"/>
</dbReference>
<dbReference type="Pfam" id="PF12996">
    <property type="entry name" value="DUF3880"/>
    <property type="match status" value="1"/>
</dbReference>
<evidence type="ECO:0000313" key="3">
    <source>
        <dbReference type="EMBL" id="QCC85713.1"/>
    </source>
</evidence>
<dbReference type="EMBL" id="CP036295">
    <property type="protein sequence ID" value="QCC85713.1"/>
    <property type="molecule type" value="Genomic_DNA"/>
</dbReference>
<dbReference type="InterPro" id="IPR055259">
    <property type="entry name" value="YkvP/CgeB_Glyco_trans-like"/>
</dbReference>
<organism evidence="3 4">
    <name type="scientific">Desulfovibrio desulfuricans</name>
    <dbReference type="NCBI Taxonomy" id="876"/>
    <lineage>
        <taxon>Bacteria</taxon>
        <taxon>Pseudomonadati</taxon>
        <taxon>Thermodesulfobacteriota</taxon>
        <taxon>Desulfovibrionia</taxon>
        <taxon>Desulfovibrionales</taxon>
        <taxon>Desulfovibrionaceae</taxon>
        <taxon>Desulfovibrio</taxon>
    </lineage>
</organism>
<accession>A0A4P7UHH8</accession>
<gene>
    <name evidence="3" type="ORF">DDIC_07460</name>
</gene>
<dbReference type="InterPro" id="IPR024542">
    <property type="entry name" value="YkvP_N"/>
</dbReference>
<feature type="domain" description="Spore protein YkvP/CgeB glycosyl transferase-like" evidence="2">
    <location>
        <begin position="448"/>
        <end position="581"/>
    </location>
</feature>
<reference evidence="3 4" key="1">
    <citation type="submission" date="2019-02" db="EMBL/GenBank/DDBJ databases">
        <title>Complete Genome Sequence of Desulfovibrio desulfuricans IC1, a Sulfonate Utilizing Anaerobe.</title>
        <authorList>
            <person name="Day L.A."/>
            <person name="De Leon K.B."/>
            <person name="Wall J.D."/>
        </authorList>
    </citation>
    <scope>NUCLEOTIDE SEQUENCE [LARGE SCALE GENOMIC DNA]</scope>
    <source>
        <strain evidence="3 4">IC1</strain>
    </source>
</reference>
<dbReference type="SUPFAM" id="SSF53756">
    <property type="entry name" value="UDP-Glycosyltransferase/glycogen phosphorylase"/>
    <property type="match status" value="1"/>
</dbReference>
<name>A0A4P7UHH8_DESDE</name>
<dbReference type="Proteomes" id="UP000297065">
    <property type="component" value="Chromosome"/>
</dbReference>